<sequence length="177" mass="20945">MRKIFLLHLLFIGLSFTGFSQKFGYVDTDYVLNQMPEYKEAQSKIQELARSWQEEIKEMIAEKESMYEALEAEKVLLTEEMIKERKEEIKEKEKEIQDYQQKVFGFKGLFYLKKEEIIKPVMDQVFEAVSKVAKDKRLQIVFDKSGDLVMIYTNPVHDYTDYVLEELGLGDKNDTIE</sequence>
<evidence type="ECO:0000256" key="3">
    <source>
        <dbReference type="SAM" id="Coils"/>
    </source>
</evidence>
<dbReference type="GO" id="GO:0051082">
    <property type="term" value="F:unfolded protein binding"/>
    <property type="evidence" value="ECO:0007669"/>
    <property type="project" value="InterPro"/>
</dbReference>
<keyword evidence="2" id="KW-0732">Signal</keyword>
<dbReference type="GO" id="GO:0050821">
    <property type="term" value="P:protein stabilization"/>
    <property type="evidence" value="ECO:0007669"/>
    <property type="project" value="TreeGrafter"/>
</dbReference>
<gene>
    <name evidence="4" type="ORF">DCC35_00765</name>
</gene>
<comment type="similarity">
    <text evidence="1">Belongs to the Skp family.</text>
</comment>
<dbReference type="RefSeq" id="WP_137088977.1">
    <property type="nucleotide sequence ID" value="NZ_CP028923.1"/>
</dbReference>
<dbReference type="OrthoDB" id="9788552at2"/>
<name>A0A4D7JLG2_9BACT</name>
<dbReference type="GO" id="GO:0005829">
    <property type="term" value="C:cytosol"/>
    <property type="evidence" value="ECO:0007669"/>
    <property type="project" value="TreeGrafter"/>
</dbReference>
<dbReference type="Pfam" id="PF03938">
    <property type="entry name" value="OmpH"/>
    <property type="match status" value="1"/>
</dbReference>
<dbReference type="PANTHER" id="PTHR35089">
    <property type="entry name" value="CHAPERONE PROTEIN SKP"/>
    <property type="match status" value="1"/>
</dbReference>
<feature type="coiled-coil region" evidence="3">
    <location>
        <begin position="49"/>
        <end position="102"/>
    </location>
</feature>
<dbReference type="KEGG" id="fpf:DCC35_00765"/>
<organism evidence="4 5">
    <name type="scientific">Mangrovivirga cuniculi</name>
    <dbReference type="NCBI Taxonomy" id="2715131"/>
    <lineage>
        <taxon>Bacteria</taxon>
        <taxon>Pseudomonadati</taxon>
        <taxon>Bacteroidota</taxon>
        <taxon>Cytophagia</taxon>
        <taxon>Cytophagales</taxon>
        <taxon>Mangrovivirgaceae</taxon>
        <taxon>Mangrovivirga</taxon>
    </lineage>
</organism>
<evidence type="ECO:0000313" key="4">
    <source>
        <dbReference type="EMBL" id="QCK13382.1"/>
    </source>
</evidence>
<proteinExistence type="inferred from homology"/>
<dbReference type="SUPFAM" id="SSF111384">
    <property type="entry name" value="OmpH-like"/>
    <property type="match status" value="1"/>
</dbReference>
<dbReference type="SMART" id="SM00935">
    <property type="entry name" value="OmpH"/>
    <property type="match status" value="1"/>
</dbReference>
<evidence type="ECO:0000313" key="5">
    <source>
        <dbReference type="Proteomes" id="UP000298616"/>
    </source>
</evidence>
<protein>
    <submittedName>
        <fullName evidence="4">Outer membrane chaperone Skp</fullName>
    </submittedName>
</protein>
<dbReference type="AlphaFoldDB" id="A0A4D7JLG2"/>
<evidence type="ECO:0000256" key="1">
    <source>
        <dbReference type="ARBA" id="ARBA00009091"/>
    </source>
</evidence>
<evidence type="ECO:0000256" key="2">
    <source>
        <dbReference type="ARBA" id="ARBA00022729"/>
    </source>
</evidence>
<dbReference type="InterPro" id="IPR024930">
    <property type="entry name" value="Skp_dom_sf"/>
</dbReference>
<dbReference type="PANTHER" id="PTHR35089:SF1">
    <property type="entry name" value="CHAPERONE PROTEIN SKP"/>
    <property type="match status" value="1"/>
</dbReference>
<dbReference type="EMBL" id="CP028923">
    <property type="protein sequence ID" value="QCK13382.1"/>
    <property type="molecule type" value="Genomic_DNA"/>
</dbReference>
<dbReference type="Gene3D" id="3.30.910.20">
    <property type="entry name" value="Skp domain"/>
    <property type="match status" value="1"/>
</dbReference>
<dbReference type="Proteomes" id="UP000298616">
    <property type="component" value="Chromosome"/>
</dbReference>
<reference evidence="4 5" key="1">
    <citation type="submission" date="2018-04" db="EMBL/GenBank/DDBJ databases">
        <title>Complete genome uncultured novel isolate.</title>
        <authorList>
            <person name="Merlino G."/>
        </authorList>
    </citation>
    <scope>NUCLEOTIDE SEQUENCE [LARGE SCALE GENOMIC DNA]</scope>
    <source>
        <strain evidence="5">R1DC9</strain>
    </source>
</reference>
<keyword evidence="5" id="KW-1185">Reference proteome</keyword>
<keyword evidence="3" id="KW-0175">Coiled coil</keyword>
<dbReference type="InterPro" id="IPR005632">
    <property type="entry name" value="Chaperone_Skp"/>
</dbReference>
<accession>A0A4D7JLG2</accession>